<evidence type="ECO:0000313" key="2">
    <source>
        <dbReference type="EMBL" id="KAJ3652636.1"/>
    </source>
</evidence>
<dbReference type="AlphaFoldDB" id="A0AA38ICT5"/>
<name>A0AA38ICT5_9CUCU</name>
<comment type="caution">
    <text evidence="2">The sequence shown here is derived from an EMBL/GenBank/DDBJ whole genome shotgun (WGS) entry which is preliminary data.</text>
</comment>
<gene>
    <name evidence="2" type="ORF">Zmor_018584</name>
</gene>
<sequence>MVSFMRILSSILTLVTLTFEKIDTQENLLYAARDIRFFEGDLIDIKENNIIVITCNCPTLNFHLILKTKYVKRYTFTSKTHTCYTYEIASTSEKMQLVHNGEVVATAEDGLETMVLKCSSKYASWKILKNPCTDHQRGTVILKPMMGGNLLSHSTSVTAQKSGQGEEDKVLVAE</sequence>
<evidence type="ECO:0000313" key="3">
    <source>
        <dbReference type="Proteomes" id="UP001168821"/>
    </source>
</evidence>
<accession>A0AA38ICT5</accession>
<reference evidence="2" key="1">
    <citation type="journal article" date="2023" name="G3 (Bethesda)">
        <title>Whole genome assemblies of Zophobas morio and Tenebrio molitor.</title>
        <authorList>
            <person name="Kaur S."/>
            <person name="Stinson S.A."/>
            <person name="diCenzo G.C."/>
        </authorList>
    </citation>
    <scope>NUCLEOTIDE SEQUENCE</scope>
    <source>
        <strain evidence="2">QUZm001</strain>
    </source>
</reference>
<evidence type="ECO:0000256" key="1">
    <source>
        <dbReference type="SAM" id="SignalP"/>
    </source>
</evidence>
<feature type="chain" id="PRO_5041199764" evidence="1">
    <location>
        <begin position="25"/>
        <end position="174"/>
    </location>
</feature>
<keyword evidence="1" id="KW-0732">Signal</keyword>
<dbReference type="EMBL" id="JALNTZ010000005">
    <property type="protein sequence ID" value="KAJ3652636.1"/>
    <property type="molecule type" value="Genomic_DNA"/>
</dbReference>
<protein>
    <submittedName>
        <fullName evidence="2">Uncharacterized protein</fullName>
    </submittedName>
</protein>
<feature type="signal peptide" evidence="1">
    <location>
        <begin position="1"/>
        <end position="24"/>
    </location>
</feature>
<organism evidence="2 3">
    <name type="scientific">Zophobas morio</name>
    <dbReference type="NCBI Taxonomy" id="2755281"/>
    <lineage>
        <taxon>Eukaryota</taxon>
        <taxon>Metazoa</taxon>
        <taxon>Ecdysozoa</taxon>
        <taxon>Arthropoda</taxon>
        <taxon>Hexapoda</taxon>
        <taxon>Insecta</taxon>
        <taxon>Pterygota</taxon>
        <taxon>Neoptera</taxon>
        <taxon>Endopterygota</taxon>
        <taxon>Coleoptera</taxon>
        <taxon>Polyphaga</taxon>
        <taxon>Cucujiformia</taxon>
        <taxon>Tenebrionidae</taxon>
        <taxon>Zophobas</taxon>
    </lineage>
</organism>
<proteinExistence type="predicted"/>
<dbReference type="Proteomes" id="UP001168821">
    <property type="component" value="Unassembled WGS sequence"/>
</dbReference>
<keyword evidence="3" id="KW-1185">Reference proteome</keyword>